<keyword evidence="5" id="KW-1185">Reference proteome</keyword>
<dbReference type="SUPFAM" id="SSF56784">
    <property type="entry name" value="HAD-like"/>
    <property type="match status" value="1"/>
</dbReference>
<dbReference type="OrthoDB" id="10267139at2759"/>
<dbReference type="EMBL" id="SHOA02000013">
    <property type="protein sequence ID" value="TDH65329.1"/>
    <property type="molecule type" value="Genomic_DNA"/>
</dbReference>
<evidence type="ECO:0000256" key="1">
    <source>
        <dbReference type="ARBA" id="ARBA00022490"/>
    </source>
</evidence>
<dbReference type="InterPro" id="IPR002882">
    <property type="entry name" value="CofD"/>
</dbReference>
<dbReference type="HAMAP" id="MF_00973">
    <property type="entry name" value="Gluconeogen_factor"/>
    <property type="match status" value="1"/>
</dbReference>
<dbReference type="KEGG" id="blac:94344486"/>
<dbReference type="Gene3D" id="3.40.50.1000">
    <property type="entry name" value="HAD superfamily/HAD-like"/>
    <property type="match status" value="1"/>
</dbReference>
<dbReference type="PANTHER" id="PTHR30135">
    <property type="entry name" value="UNCHARACTERIZED PROTEIN YVCK-RELATED"/>
    <property type="match status" value="1"/>
</dbReference>
<evidence type="ECO:0000256" key="3">
    <source>
        <dbReference type="SAM" id="Phobius"/>
    </source>
</evidence>
<dbReference type="GO" id="GO:0043743">
    <property type="term" value="F:LPPG:FO 2-phospho-L-lactate transferase activity"/>
    <property type="evidence" value="ECO:0007669"/>
    <property type="project" value="InterPro"/>
</dbReference>
<evidence type="ECO:0000256" key="2">
    <source>
        <dbReference type="SAM" id="MobiDB-lite"/>
    </source>
</evidence>
<protein>
    <recommendedName>
        <fullName evidence="6">Gluconeogenesis factor</fullName>
    </recommendedName>
</protein>
<dbReference type="Gene3D" id="3.40.50.10680">
    <property type="entry name" value="CofD-like domains"/>
    <property type="match status" value="1"/>
</dbReference>
<dbReference type="PANTHER" id="PTHR30135:SF3">
    <property type="entry name" value="GLUCONEOGENESIS FACTOR-RELATED"/>
    <property type="match status" value="1"/>
</dbReference>
<dbReference type="SUPFAM" id="SSF142338">
    <property type="entry name" value="CofD-like"/>
    <property type="match status" value="1"/>
</dbReference>
<evidence type="ECO:0000313" key="5">
    <source>
        <dbReference type="Proteomes" id="UP000294530"/>
    </source>
</evidence>
<evidence type="ECO:0000313" key="4">
    <source>
        <dbReference type="EMBL" id="TDH65329.1"/>
    </source>
</evidence>
<feature type="region of interest" description="Disordered" evidence="2">
    <location>
        <begin position="394"/>
        <end position="417"/>
    </location>
</feature>
<dbReference type="Pfam" id="PF00702">
    <property type="entry name" value="Hydrolase"/>
    <property type="match status" value="1"/>
</dbReference>
<dbReference type="CDD" id="cd07187">
    <property type="entry name" value="YvcK_like"/>
    <property type="match status" value="1"/>
</dbReference>
<dbReference type="Pfam" id="PF01933">
    <property type="entry name" value="CofD"/>
    <property type="match status" value="1"/>
</dbReference>
<sequence length="653" mass="71878">MKGSRRRRVRAVAMILDDVLYDHTKLLSHLAINRGVAQLLAEGAFATNASALKALQTFRKAYGLRKRFPRFVDSLMPAHLSPIQAQRVSAAYYESNVPEARSITPFPGIRKTLQELQNSGACHLALLLIGKPDVQRERLKTLGVDDLFQQVVHIRPNSSLAQLTSAMKQLVRQLHLPSSAVMFVGRKPFYEIKAAKSVGMLTVRMLFGKYSNVMPTDEMEQPDFQIEGMEQLVSIVKLADQQMLQPKIVAIGGGTGLAVLLKEVRHYPADLTAVVTVFDSGRHSGTLRKYLGILPPGDIRNCLVALSDSDELMSKLMNYRFRENFMEGCSLGNLLLAALTDLQGGFDRAIASISDILNINGSVLPATLGITELCAELTDGSVVVSEVNVRNPYMPDEDVHSNSTAKETPRATPEKLKKKRIKKAPIKRVFLQNPNVQAFEPAVRAIEDADIIILSPGGFYTSIIATLLVPGIRDAIARSAGATVYISNVTTQNGQTDGYTLEKTIDELSAYLGADAIDYVIANNTEPPKDVLAPYVERGEALLLPTPEMAARERPVLLQGQTFQEDLVEGQVKREWNKTPMLKHSGSRVTAILYTIIDKEMARHRDDYPPPTTLSATRKESKKLSWLPAIPTTGPVIVVLAVATLLASVLRRR</sequence>
<comment type="caution">
    <text evidence="4">The sequence shown here is derived from an EMBL/GenBank/DDBJ whole genome shotgun (WGS) entry which is preliminary data.</text>
</comment>
<dbReference type="NCBIfam" id="TIGR01826">
    <property type="entry name" value="CofD_related"/>
    <property type="match status" value="1"/>
</dbReference>
<dbReference type="InterPro" id="IPR036412">
    <property type="entry name" value="HAD-like_sf"/>
</dbReference>
<keyword evidence="3" id="KW-1133">Transmembrane helix</keyword>
<dbReference type="InterPro" id="IPR010119">
    <property type="entry name" value="Gluconeogen_factor"/>
</dbReference>
<proteinExistence type="inferred from homology"/>
<dbReference type="AlphaFoldDB" id="A0A976FFC0"/>
<accession>A0A976FFC0</accession>
<keyword evidence="3" id="KW-0812">Transmembrane</keyword>
<dbReference type="RefSeq" id="XP_067814828.1">
    <property type="nucleotide sequence ID" value="XM_067958815.1"/>
</dbReference>
<feature type="transmembrane region" description="Helical" evidence="3">
    <location>
        <begin position="626"/>
        <end position="650"/>
    </location>
</feature>
<reference evidence="4 5" key="1">
    <citation type="journal article" date="2021" name="Genome Biol.">
        <title>AFLAP: assembly-free linkage analysis pipeline using k-mers from genome sequencing data.</title>
        <authorList>
            <person name="Fletcher K."/>
            <person name="Zhang L."/>
            <person name="Gil J."/>
            <person name="Han R."/>
            <person name="Cavanaugh K."/>
            <person name="Michelmore R."/>
        </authorList>
    </citation>
    <scope>NUCLEOTIDE SEQUENCE [LARGE SCALE GENOMIC DNA]</scope>
    <source>
        <strain evidence="4 5">SF5</strain>
    </source>
</reference>
<dbReference type="Gene3D" id="1.10.150.520">
    <property type="match status" value="1"/>
</dbReference>
<gene>
    <name evidence="4" type="ORF">CCR75_000709</name>
</gene>
<dbReference type="InterPro" id="IPR038136">
    <property type="entry name" value="CofD-like_dom_sf"/>
</dbReference>
<dbReference type="InterPro" id="IPR023214">
    <property type="entry name" value="HAD_sf"/>
</dbReference>
<organism evidence="4 5">
    <name type="scientific">Bremia lactucae</name>
    <name type="common">Lettuce downy mildew</name>
    <dbReference type="NCBI Taxonomy" id="4779"/>
    <lineage>
        <taxon>Eukaryota</taxon>
        <taxon>Sar</taxon>
        <taxon>Stramenopiles</taxon>
        <taxon>Oomycota</taxon>
        <taxon>Peronosporomycetes</taxon>
        <taxon>Peronosporales</taxon>
        <taxon>Peronosporaceae</taxon>
        <taxon>Bremia</taxon>
    </lineage>
</organism>
<name>A0A976FFC0_BRELC</name>
<evidence type="ECO:0008006" key="6">
    <source>
        <dbReference type="Google" id="ProtNLM"/>
    </source>
</evidence>
<dbReference type="Proteomes" id="UP000294530">
    <property type="component" value="Unassembled WGS sequence"/>
</dbReference>
<keyword evidence="1" id="KW-0963">Cytoplasm</keyword>
<dbReference type="GeneID" id="94344486"/>
<keyword evidence="3" id="KW-0472">Membrane</keyword>